<organism evidence="2 3">
    <name type="scientific">Niallia oryzisoli</name>
    <dbReference type="NCBI Taxonomy" id="1737571"/>
    <lineage>
        <taxon>Bacteria</taxon>
        <taxon>Bacillati</taxon>
        <taxon>Bacillota</taxon>
        <taxon>Bacilli</taxon>
        <taxon>Bacillales</taxon>
        <taxon>Bacillaceae</taxon>
        <taxon>Niallia</taxon>
    </lineage>
</organism>
<dbReference type="EMBL" id="CP137640">
    <property type="protein sequence ID" value="WVX79398.1"/>
    <property type="molecule type" value="Genomic_DNA"/>
</dbReference>
<evidence type="ECO:0000256" key="1">
    <source>
        <dbReference type="SAM" id="Phobius"/>
    </source>
</evidence>
<feature type="transmembrane region" description="Helical" evidence="1">
    <location>
        <begin position="90"/>
        <end position="106"/>
    </location>
</feature>
<name>A0ABZ2CC35_9BACI</name>
<evidence type="ECO:0000313" key="2">
    <source>
        <dbReference type="EMBL" id="WVX79398.1"/>
    </source>
</evidence>
<dbReference type="Pfam" id="PF13787">
    <property type="entry name" value="HXXEE"/>
    <property type="match status" value="1"/>
</dbReference>
<keyword evidence="1" id="KW-0472">Membrane</keyword>
<feature type="transmembrane region" description="Helical" evidence="1">
    <location>
        <begin position="14"/>
        <end position="37"/>
    </location>
</feature>
<protein>
    <submittedName>
        <fullName evidence="2">HXXEE domain-containing protein</fullName>
    </submittedName>
</protein>
<dbReference type="InterPro" id="IPR025671">
    <property type="entry name" value="HXXEE"/>
</dbReference>
<feature type="transmembrane region" description="Helical" evidence="1">
    <location>
        <begin position="64"/>
        <end position="84"/>
    </location>
</feature>
<reference evidence="2 3" key="1">
    <citation type="submission" date="2023-10" db="EMBL/GenBank/DDBJ databases">
        <title>Niallia locisalis sp.nov. isolated from a salt pond sample.</title>
        <authorList>
            <person name="Li X.-J."/>
            <person name="Dong L."/>
        </authorList>
    </citation>
    <scope>NUCLEOTIDE SEQUENCE [LARGE SCALE GENOMIC DNA]</scope>
    <source>
        <strain evidence="2 3">DSM 29761</strain>
    </source>
</reference>
<keyword evidence="3" id="KW-1185">Reference proteome</keyword>
<gene>
    <name evidence="2" type="ORF">R4Z09_19070</name>
</gene>
<proteinExistence type="predicted"/>
<keyword evidence="1" id="KW-0812">Transmembrane</keyword>
<feature type="transmembrane region" description="Helical" evidence="1">
    <location>
        <begin position="145"/>
        <end position="167"/>
    </location>
</feature>
<dbReference type="Proteomes" id="UP001357223">
    <property type="component" value="Chromosome"/>
</dbReference>
<dbReference type="RefSeq" id="WP_338448332.1">
    <property type="nucleotide sequence ID" value="NZ_CP137640.1"/>
</dbReference>
<accession>A0ABZ2CC35</accession>
<feature type="transmembrane region" description="Helical" evidence="1">
    <location>
        <begin position="113"/>
        <end position="133"/>
    </location>
</feature>
<keyword evidence="1" id="KW-1133">Transmembrane helix</keyword>
<sequence length="178" mass="20616">MLEWLHSQISLNTLIWFFPITFLLHDFEEIIFVEAWFKKNYVRLKPKVPGRMIKVFEDLSKTNAARFSIPVFMQFIVYIIASYLAAEQGFYGLFLGVNVLFFLHIFSHIGQTLFFGVYALGVGSAIIVTLPYSVYLFYRLLNEDIISFMDLAINLPYGLISIAIVWFGHQLSVKILPD</sequence>
<evidence type="ECO:0000313" key="3">
    <source>
        <dbReference type="Proteomes" id="UP001357223"/>
    </source>
</evidence>